<evidence type="ECO:0000256" key="4">
    <source>
        <dbReference type="ARBA" id="ARBA00022989"/>
    </source>
</evidence>
<organism evidence="8 9">
    <name type="scientific">Haloquadratum walsbyi J07HQW1</name>
    <dbReference type="NCBI Taxonomy" id="1238424"/>
    <lineage>
        <taxon>Archaea</taxon>
        <taxon>Methanobacteriati</taxon>
        <taxon>Methanobacteriota</taxon>
        <taxon>Stenosarchaea group</taxon>
        <taxon>Halobacteria</taxon>
        <taxon>Halobacteriales</taxon>
        <taxon>Haloferacaceae</taxon>
        <taxon>Haloquadratum</taxon>
    </lineage>
</organism>
<evidence type="ECO:0000259" key="7">
    <source>
        <dbReference type="PROSITE" id="PS50850"/>
    </source>
</evidence>
<feature type="transmembrane region" description="Helical" evidence="6">
    <location>
        <begin position="328"/>
        <end position="352"/>
    </location>
</feature>
<sequence>MTRRLFATLCGLVLLVNFGRTVFAPLVEPLQTAFGVGPATIGFVTTLVWVGSALPRIPVGYVLTRVPRHHVVLVAGGLLSVAAAFTASATSVWTLQLGALAIGIASGGYFVAAIPLIGELRPERVGRSIGIHGTAAQIAAVIAAPVAVAAVTALDWRAAFWALAATAAVTTILLAGTARAIEGQIGTGPDRDFSAVLTHWRVVAVGLIMIAVAGFVWQGVFNFYVSYLIDAKSIPAAEAGGYLTIVFAAGVPAFWLSGQLVDRFAPVPYILTMLGVYTTALFTLTRVSGIGGILTCSILIGFAIHSLFPALDTWLLGVLPSEVRASAYAVFSGIALLIEATGSSAVGLLTAAGYSFDAVFTLFAAGVAVVLIALLIAFRGGSIPQPAAVEPTGE</sequence>
<gene>
    <name evidence="8" type="ORF">J07HQW1_02052</name>
</gene>
<dbReference type="SUPFAM" id="SSF103473">
    <property type="entry name" value="MFS general substrate transporter"/>
    <property type="match status" value="1"/>
</dbReference>
<dbReference type="InterPro" id="IPR036259">
    <property type="entry name" value="MFS_trans_sf"/>
</dbReference>
<evidence type="ECO:0000313" key="9">
    <source>
        <dbReference type="Proteomes" id="UP000030649"/>
    </source>
</evidence>
<feature type="transmembrane region" description="Helical" evidence="6">
    <location>
        <begin position="290"/>
        <end position="316"/>
    </location>
</feature>
<feature type="transmembrane region" description="Helical" evidence="6">
    <location>
        <begin position="129"/>
        <end position="154"/>
    </location>
</feature>
<dbReference type="InterPro" id="IPR020846">
    <property type="entry name" value="MFS_dom"/>
</dbReference>
<keyword evidence="4 6" id="KW-1133">Transmembrane helix</keyword>
<dbReference type="AlphaFoldDB" id="U1N6F6"/>
<dbReference type="InterPro" id="IPR011701">
    <property type="entry name" value="MFS"/>
</dbReference>
<dbReference type="PANTHER" id="PTHR43124:SF3">
    <property type="entry name" value="CHLORAMPHENICOL EFFLUX PUMP RV0191"/>
    <property type="match status" value="1"/>
</dbReference>
<feature type="transmembrane region" description="Helical" evidence="6">
    <location>
        <begin position="71"/>
        <end position="93"/>
    </location>
</feature>
<dbReference type="EMBL" id="KE356560">
    <property type="protein sequence ID" value="ERG92018.1"/>
    <property type="molecule type" value="Genomic_DNA"/>
</dbReference>
<reference evidence="8 9" key="1">
    <citation type="journal article" date="2013" name="PLoS ONE">
        <title>Assembly-driven community genomics of a hypersaline microbial ecosystem.</title>
        <authorList>
            <person name="Podell S."/>
            <person name="Ugalde J.A."/>
            <person name="Narasingarao P."/>
            <person name="Banfield J.F."/>
            <person name="Heidelberg K.B."/>
            <person name="Allen E.E."/>
        </authorList>
    </citation>
    <scope>NUCLEOTIDE SEQUENCE [LARGE SCALE GENOMIC DNA]</scope>
    <source>
        <strain evidence="9">J07HQW1</strain>
    </source>
</reference>
<evidence type="ECO:0000256" key="1">
    <source>
        <dbReference type="ARBA" id="ARBA00004651"/>
    </source>
</evidence>
<dbReference type="InterPro" id="IPR050189">
    <property type="entry name" value="MFS_Efflux_Transporters"/>
</dbReference>
<dbReference type="PROSITE" id="PS50850">
    <property type="entry name" value="MFS"/>
    <property type="match status" value="1"/>
</dbReference>
<feature type="domain" description="Major facilitator superfamily (MFS) profile" evidence="7">
    <location>
        <begin position="5"/>
        <end position="382"/>
    </location>
</feature>
<feature type="transmembrane region" description="Helical" evidence="6">
    <location>
        <begin position="99"/>
        <end position="117"/>
    </location>
</feature>
<dbReference type="Pfam" id="PF07690">
    <property type="entry name" value="MFS_1"/>
    <property type="match status" value="1"/>
</dbReference>
<feature type="transmembrane region" description="Helical" evidence="6">
    <location>
        <begin position="160"/>
        <end position="181"/>
    </location>
</feature>
<dbReference type="GO" id="GO:0022857">
    <property type="term" value="F:transmembrane transporter activity"/>
    <property type="evidence" value="ECO:0007669"/>
    <property type="project" value="InterPro"/>
</dbReference>
<feature type="transmembrane region" description="Helical" evidence="6">
    <location>
        <begin position="358"/>
        <end position="378"/>
    </location>
</feature>
<keyword evidence="3 6" id="KW-0812">Transmembrane</keyword>
<evidence type="ECO:0000256" key="3">
    <source>
        <dbReference type="ARBA" id="ARBA00022692"/>
    </source>
</evidence>
<comment type="subcellular location">
    <subcellularLocation>
        <location evidence="1">Cell membrane</location>
        <topology evidence="1">Multi-pass membrane protein</topology>
    </subcellularLocation>
</comment>
<dbReference type="STRING" id="1238424.J07HQW1_02052"/>
<feature type="transmembrane region" description="Helical" evidence="6">
    <location>
        <begin position="239"/>
        <end position="257"/>
    </location>
</feature>
<dbReference type="HOGENOM" id="CLU_001265_5_14_2"/>
<dbReference type="PANTHER" id="PTHR43124">
    <property type="entry name" value="PURINE EFFLUX PUMP PBUE"/>
    <property type="match status" value="1"/>
</dbReference>
<proteinExistence type="predicted"/>
<keyword evidence="2" id="KW-1003">Cell membrane</keyword>
<evidence type="ECO:0000313" key="8">
    <source>
        <dbReference type="EMBL" id="ERG92018.1"/>
    </source>
</evidence>
<evidence type="ECO:0000256" key="6">
    <source>
        <dbReference type="SAM" id="Phobius"/>
    </source>
</evidence>
<evidence type="ECO:0000256" key="5">
    <source>
        <dbReference type="ARBA" id="ARBA00023136"/>
    </source>
</evidence>
<evidence type="ECO:0000256" key="2">
    <source>
        <dbReference type="ARBA" id="ARBA00022475"/>
    </source>
</evidence>
<keyword evidence="5 6" id="KW-0472">Membrane</keyword>
<name>U1N6F6_9EURY</name>
<dbReference type="Gene3D" id="1.20.1250.20">
    <property type="entry name" value="MFS general substrate transporter like domains"/>
    <property type="match status" value="1"/>
</dbReference>
<dbReference type="GO" id="GO:0005886">
    <property type="term" value="C:plasma membrane"/>
    <property type="evidence" value="ECO:0007669"/>
    <property type="project" value="UniProtKB-SubCell"/>
</dbReference>
<feature type="transmembrane region" description="Helical" evidence="6">
    <location>
        <begin position="202"/>
        <end position="227"/>
    </location>
</feature>
<protein>
    <submittedName>
        <fullName evidence="8">Arabinose efflux permease</fullName>
    </submittedName>
</protein>
<dbReference type="Proteomes" id="UP000030649">
    <property type="component" value="Unassembled WGS sequence"/>
</dbReference>
<accession>U1N6F6</accession>